<accession>A0A1E3L8V4</accession>
<gene>
    <name evidence="2" type="ORF">PTI45_00299</name>
</gene>
<proteinExistence type="predicted"/>
<keyword evidence="1" id="KW-0812">Transmembrane</keyword>
<feature type="transmembrane region" description="Helical" evidence="1">
    <location>
        <begin position="57"/>
        <end position="79"/>
    </location>
</feature>
<organism evidence="2 3">
    <name type="scientific">Paenibacillus nuruki</name>
    <dbReference type="NCBI Taxonomy" id="1886670"/>
    <lineage>
        <taxon>Bacteria</taxon>
        <taxon>Bacillati</taxon>
        <taxon>Bacillota</taxon>
        <taxon>Bacilli</taxon>
        <taxon>Bacillales</taxon>
        <taxon>Paenibacillaceae</taxon>
        <taxon>Paenibacillus</taxon>
    </lineage>
</organism>
<keyword evidence="3" id="KW-1185">Reference proteome</keyword>
<dbReference type="RefSeq" id="WP_069325794.1">
    <property type="nucleotide sequence ID" value="NZ_MDER01000022.1"/>
</dbReference>
<evidence type="ECO:0000313" key="3">
    <source>
        <dbReference type="Proteomes" id="UP000094578"/>
    </source>
</evidence>
<evidence type="ECO:0000256" key="1">
    <source>
        <dbReference type="SAM" id="Phobius"/>
    </source>
</evidence>
<dbReference type="Proteomes" id="UP000094578">
    <property type="component" value="Unassembled WGS sequence"/>
</dbReference>
<keyword evidence="1" id="KW-0472">Membrane</keyword>
<reference evidence="2 3" key="1">
    <citation type="submission" date="2016-08" db="EMBL/GenBank/DDBJ databases">
        <title>Genome sequencing of Paenibacillus sp. TI45-13ar, isolated from Korean traditional nuruk.</title>
        <authorList>
            <person name="Kim S.-J."/>
        </authorList>
    </citation>
    <scope>NUCLEOTIDE SEQUENCE [LARGE SCALE GENOMIC DNA]</scope>
    <source>
        <strain evidence="2 3">TI45-13ar</strain>
    </source>
</reference>
<dbReference type="EMBL" id="MDER01000022">
    <property type="protein sequence ID" value="ODP30229.1"/>
    <property type="molecule type" value="Genomic_DNA"/>
</dbReference>
<evidence type="ECO:0000313" key="2">
    <source>
        <dbReference type="EMBL" id="ODP30229.1"/>
    </source>
</evidence>
<name>A0A1E3L8V4_9BACL</name>
<dbReference type="AlphaFoldDB" id="A0A1E3L8V4"/>
<comment type="caution">
    <text evidence="2">The sequence shown here is derived from an EMBL/GenBank/DDBJ whole genome shotgun (WGS) entry which is preliminary data.</text>
</comment>
<sequence length="93" mass="10517">MSKLIVFIGAIMFISGTLLLGMTQIAVANFVPNVPGWSTPPGRFFTAMEELSLQTPYRISILFMIVGLLFFAVVLIKIFREKYNNKLKSQEEQ</sequence>
<dbReference type="STRING" id="1886670.PTI45_00299"/>
<keyword evidence="1" id="KW-1133">Transmembrane helix</keyword>
<protein>
    <submittedName>
        <fullName evidence="2">Uncharacterized protein</fullName>
    </submittedName>
</protein>